<feature type="transmembrane region" description="Helical" evidence="6">
    <location>
        <begin position="63"/>
        <end position="80"/>
    </location>
</feature>
<reference evidence="7 8" key="1">
    <citation type="submission" date="2011-02" db="EMBL/GenBank/DDBJ databases">
        <authorList>
            <person name="Durkin A.S."/>
            <person name="Madupu R."/>
            <person name="Torralba M."/>
            <person name="Gillis M."/>
            <person name="Methe B."/>
            <person name="Sutton G."/>
            <person name="Nelson K.E."/>
        </authorList>
    </citation>
    <scope>NUCLEOTIDE SEQUENCE [LARGE SCALE GENOMIC DNA]</scope>
    <source>
        <strain evidence="7 8">CRIS 18C-A</strain>
    </source>
</reference>
<accession>F0H867</accession>
<comment type="subcellular location">
    <subcellularLocation>
        <location evidence="1">Membrane</location>
        <topology evidence="1">Multi-pass membrane protein</topology>
    </subcellularLocation>
</comment>
<feature type="transmembrane region" description="Helical" evidence="6">
    <location>
        <begin position="188"/>
        <end position="208"/>
    </location>
</feature>
<evidence type="ECO:0000256" key="4">
    <source>
        <dbReference type="ARBA" id="ARBA00022989"/>
    </source>
</evidence>
<dbReference type="GO" id="GO:0016020">
    <property type="term" value="C:membrane"/>
    <property type="evidence" value="ECO:0007669"/>
    <property type="project" value="UniProtKB-SubCell"/>
</dbReference>
<dbReference type="EMBL" id="AEXO01000081">
    <property type="protein sequence ID" value="EGC85977.1"/>
    <property type="molecule type" value="Genomic_DNA"/>
</dbReference>
<dbReference type="InterPro" id="IPR004752">
    <property type="entry name" value="AmpG_permease/AT-1"/>
</dbReference>
<dbReference type="Gene3D" id="1.20.1250.20">
    <property type="entry name" value="MFS general substrate transporter like domains"/>
    <property type="match status" value="2"/>
</dbReference>
<dbReference type="InterPro" id="IPR036259">
    <property type="entry name" value="MFS_trans_sf"/>
</dbReference>
<protein>
    <submittedName>
        <fullName evidence="7">Putative membrane protein</fullName>
    </submittedName>
</protein>
<dbReference type="SUPFAM" id="SSF103473">
    <property type="entry name" value="MFS general substrate transporter"/>
    <property type="match status" value="1"/>
</dbReference>
<feature type="transmembrane region" description="Helical" evidence="6">
    <location>
        <begin position="116"/>
        <end position="135"/>
    </location>
</feature>
<evidence type="ECO:0000256" key="1">
    <source>
        <dbReference type="ARBA" id="ARBA00004141"/>
    </source>
</evidence>
<feature type="transmembrane region" description="Helical" evidence="6">
    <location>
        <begin position="28"/>
        <end position="51"/>
    </location>
</feature>
<dbReference type="GO" id="GO:0022857">
    <property type="term" value="F:transmembrane transporter activity"/>
    <property type="evidence" value="ECO:0007669"/>
    <property type="project" value="InterPro"/>
</dbReference>
<gene>
    <name evidence="7" type="ORF">HMPREF9303_0735</name>
</gene>
<organism evidence="7 8">
    <name type="scientific">Prevotella denticola CRIS 18C-A</name>
    <dbReference type="NCBI Taxonomy" id="944557"/>
    <lineage>
        <taxon>Bacteria</taxon>
        <taxon>Pseudomonadati</taxon>
        <taxon>Bacteroidota</taxon>
        <taxon>Bacteroidia</taxon>
        <taxon>Bacteroidales</taxon>
        <taxon>Prevotellaceae</taxon>
        <taxon>Prevotella</taxon>
    </lineage>
</organism>
<feature type="transmembrane region" description="Helical" evidence="6">
    <location>
        <begin position="247"/>
        <end position="267"/>
    </location>
</feature>
<feature type="transmembrane region" description="Helical" evidence="6">
    <location>
        <begin position="162"/>
        <end position="182"/>
    </location>
</feature>
<feature type="transmembrane region" description="Helical" evidence="6">
    <location>
        <begin position="287"/>
        <end position="307"/>
    </location>
</feature>
<keyword evidence="5 6" id="KW-0472">Membrane</keyword>
<dbReference type="PANTHER" id="PTHR12778:SF10">
    <property type="entry name" value="MAJOR FACILITATOR SUPERFAMILY DOMAIN-CONTAINING PROTEIN 3"/>
    <property type="match status" value="1"/>
</dbReference>
<name>F0H867_9BACT</name>
<dbReference type="InterPro" id="IPR011701">
    <property type="entry name" value="MFS"/>
</dbReference>
<feature type="transmembrane region" description="Helical" evidence="6">
    <location>
        <begin position="92"/>
        <end position="110"/>
    </location>
</feature>
<proteinExistence type="predicted"/>
<feature type="transmembrane region" description="Helical" evidence="6">
    <location>
        <begin position="345"/>
        <end position="371"/>
    </location>
</feature>
<feature type="transmembrane region" description="Helical" evidence="6">
    <location>
        <begin position="319"/>
        <end position="339"/>
    </location>
</feature>
<evidence type="ECO:0000256" key="6">
    <source>
        <dbReference type="SAM" id="Phobius"/>
    </source>
</evidence>
<keyword evidence="3 6" id="KW-0812">Transmembrane</keyword>
<evidence type="ECO:0000256" key="2">
    <source>
        <dbReference type="ARBA" id="ARBA00022448"/>
    </source>
</evidence>
<feature type="transmembrane region" description="Helical" evidence="6">
    <location>
        <begin position="410"/>
        <end position="431"/>
    </location>
</feature>
<dbReference type="PANTHER" id="PTHR12778">
    <property type="entry name" value="SOLUTE CARRIER FAMILY 33 ACETYL-COA TRANSPORTER -RELATED"/>
    <property type="match status" value="1"/>
</dbReference>
<dbReference type="Proteomes" id="UP000003155">
    <property type="component" value="Unassembled WGS sequence"/>
</dbReference>
<keyword evidence="4 6" id="KW-1133">Transmembrane helix</keyword>
<evidence type="ECO:0000256" key="3">
    <source>
        <dbReference type="ARBA" id="ARBA00022692"/>
    </source>
</evidence>
<evidence type="ECO:0000313" key="8">
    <source>
        <dbReference type="Proteomes" id="UP000003155"/>
    </source>
</evidence>
<feature type="transmembrane region" description="Helical" evidence="6">
    <location>
        <begin position="383"/>
        <end position="404"/>
    </location>
</feature>
<keyword evidence="2" id="KW-0813">Transport</keyword>
<dbReference type="AlphaFoldDB" id="F0H867"/>
<comment type="caution">
    <text evidence="7">The sequence shown here is derived from an EMBL/GenBank/DDBJ whole genome shotgun (WGS) entry which is preliminary data.</text>
</comment>
<evidence type="ECO:0000256" key="5">
    <source>
        <dbReference type="ARBA" id="ARBA00023136"/>
    </source>
</evidence>
<dbReference type="Pfam" id="PF07690">
    <property type="entry name" value="MFS_1"/>
    <property type="match status" value="1"/>
</dbReference>
<evidence type="ECO:0000313" key="7">
    <source>
        <dbReference type="EMBL" id="EGC85977.1"/>
    </source>
</evidence>
<sequence length="440" mass="49480">MSVIRPAVWSTESNTQQTLKTGRKTSPWAWIPSLYFAEGLPYIAVTVLSIQVYMQLGLSDSEITFYASWLYLPWVIKPLWSPFLDLVKTKRWWIVVMQLLVGAAFAGVAFTVNTSLWLQGTICFFWLLAFSSATHDVAADGFYMMGLNPHDQAFFVGIRSTFYRISMVVGKGGLIALAGFLHREFDVQWTWSLVFYGLTALFIGLALYHRFILPRPQEDVDRERLSARRLLHDFGQTFVSFFQKEQALTTICFLLLFRLPEALIMPISQLFLQTPQAKGGLALTEIAFGTVNGIVGVAGLLSGGIIGGMMVSRDGLRRWLWPMTAAITLPNIAYVYLAYWLPSSVFAVGAAVFIENFGYGFGFSAYMLFMIYFSRGEHKTSHYALCTGFMALSMMIPGLFAGTLAEAVGYRWFFVIVMAVCVFPFLVAHRLRIEGDFGKK</sequence>
<keyword evidence="8" id="KW-1185">Reference proteome</keyword>